<accession>A0ABQ0JT78</accession>
<organism evidence="2 3">
    <name type="scientific">Candidatus Brocadia sinica JPN1</name>
    <dbReference type="NCBI Taxonomy" id="1197129"/>
    <lineage>
        <taxon>Bacteria</taxon>
        <taxon>Pseudomonadati</taxon>
        <taxon>Planctomycetota</taxon>
        <taxon>Candidatus Brocadiia</taxon>
        <taxon>Candidatus Brocadiales</taxon>
        <taxon>Candidatus Brocadiaceae</taxon>
        <taxon>Candidatus Brocadia</taxon>
    </lineage>
</organism>
<reference evidence="3" key="1">
    <citation type="journal article" date="2015" name="Genome Announc.">
        <title>Draft Genome Sequence of an Anaerobic Ammonium-Oxidizing Bacterium, "Candidatus Brocadia sinica".</title>
        <authorList>
            <person name="Oshiki M."/>
            <person name="Shinyako-Hata K."/>
            <person name="Satoh H."/>
            <person name="Okabe S."/>
        </authorList>
    </citation>
    <scope>NUCLEOTIDE SEQUENCE [LARGE SCALE GENOMIC DNA]</scope>
    <source>
        <strain evidence="3">JPN1</strain>
    </source>
</reference>
<keyword evidence="1" id="KW-0812">Transmembrane</keyword>
<name>A0ABQ0JT78_9BACT</name>
<dbReference type="EMBL" id="BAFN01000001">
    <property type="protein sequence ID" value="GAN31921.1"/>
    <property type="molecule type" value="Genomic_DNA"/>
</dbReference>
<keyword evidence="1" id="KW-1133">Transmembrane helix</keyword>
<dbReference type="RefSeq" id="WP_052561921.1">
    <property type="nucleotide sequence ID" value="NZ_BAFN01000001.1"/>
</dbReference>
<keyword evidence="1" id="KW-0472">Membrane</keyword>
<evidence type="ECO:0000256" key="1">
    <source>
        <dbReference type="SAM" id="Phobius"/>
    </source>
</evidence>
<sequence>MRQKLLLSGKTSLFMQRISIIISLVLVVLTIGNFFLKTFTIIDDSSAGQKNAENKAVAITPCTIKVTGNGSSGSNDKSVFRCLNSPFQNSAIQGREYSYSYFVSDHHWDNDDGSHYDEEDIDVYNEEDRENECDRETAKKAS</sequence>
<protein>
    <submittedName>
        <fullName evidence="2">Uncharacterized protein</fullName>
    </submittedName>
</protein>
<feature type="transmembrane region" description="Helical" evidence="1">
    <location>
        <begin position="12"/>
        <end position="36"/>
    </location>
</feature>
<keyword evidence="3" id="KW-1185">Reference proteome</keyword>
<comment type="caution">
    <text evidence="2">The sequence shown here is derived from an EMBL/GenBank/DDBJ whole genome shotgun (WGS) entry which is preliminary data.</text>
</comment>
<gene>
    <name evidence="2" type="ORF">BROSI_A0425</name>
</gene>
<evidence type="ECO:0000313" key="3">
    <source>
        <dbReference type="Proteomes" id="UP000032309"/>
    </source>
</evidence>
<dbReference type="Proteomes" id="UP000032309">
    <property type="component" value="Unassembled WGS sequence"/>
</dbReference>
<proteinExistence type="predicted"/>
<evidence type="ECO:0000313" key="2">
    <source>
        <dbReference type="EMBL" id="GAN31921.1"/>
    </source>
</evidence>